<dbReference type="Pfam" id="PF13474">
    <property type="entry name" value="SnoaL_3"/>
    <property type="match status" value="1"/>
</dbReference>
<dbReference type="EMBL" id="BAAAQD010000001">
    <property type="protein sequence ID" value="GAA1501162.1"/>
    <property type="molecule type" value="Genomic_DNA"/>
</dbReference>
<proteinExistence type="predicted"/>
<organism evidence="3 4">
    <name type="scientific">Dactylosporangium maewongense</name>
    <dbReference type="NCBI Taxonomy" id="634393"/>
    <lineage>
        <taxon>Bacteria</taxon>
        <taxon>Bacillati</taxon>
        <taxon>Actinomycetota</taxon>
        <taxon>Actinomycetes</taxon>
        <taxon>Micromonosporales</taxon>
        <taxon>Micromonosporaceae</taxon>
        <taxon>Dactylosporangium</taxon>
    </lineage>
</organism>
<evidence type="ECO:0000313" key="4">
    <source>
        <dbReference type="Proteomes" id="UP001501470"/>
    </source>
</evidence>
<reference evidence="3 4" key="1">
    <citation type="journal article" date="2019" name="Int. J. Syst. Evol. Microbiol.">
        <title>The Global Catalogue of Microorganisms (GCM) 10K type strain sequencing project: providing services to taxonomists for standard genome sequencing and annotation.</title>
        <authorList>
            <consortium name="The Broad Institute Genomics Platform"/>
            <consortium name="The Broad Institute Genome Sequencing Center for Infectious Disease"/>
            <person name="Wu L."/>
            <person name="Ma J."/>
        </authorList>
    </citation>
    <scope>NUCLEOTIDE SEQUENCE [LARGE SCALE GENOMIC DNA]</scope>
    <source>
        <strain evidence="3 4">JCM 15933</strain>
    </source>
</reference>
<gene>
    <name evidence="3" type="ORF">GCM10009827_009430</name>
</gene>
<dbReference type="InterPro" id="IPR037401">
    <property type="entry name" value="SnoaL-like"/>
</dbReference>
<dbReference type="InterPro" id="IPR032710">
    <property type="entry name" value="NTF2-like_dom_sf"/>
</dbReference>
<protein>
    <submittedName>
        <fullName evidence="3">Nuclear transport factor 2 family protein</fullName>
    </submittedName>
</protein>
<keyword evidence="4" id="KW-1185">Reference proteome</keyword>
<dbReference type="Gene3D" id="3.10.450.50">
    <property type="match status" value="1"/>
</dbReference>
<accession>A0ABN1ZMK2</accession>
<name>A0ABN1ZMK2_9ACTN</name>
<sequence>MARAGHRRLAGRPRPSGGPAMTAGGEQQIRALLETRTRAFARRDAATAAAGYDDDLVLYDAVGPLVRRGEDPADRLERWIGSYRTGIGHEIRDLEITAGADLAFCHFLVRISGTMRDGTEVGMWVRATSCLRRRGDAWTIVHEHASVPFDADTGRAELRAEL</sequence>
<dbReference type="Proteomes" id="UP001501470">
    <property type="component" value="Unassembled WGS sequence"/>
</dbReference>
<evidence type="ECO:0000313" key="3">
    <source>
        <dbReference type="EMBL" id="GAA1501162.1"/>
    </source>
</evidence>
<evidence type="ECO:0000256" key="1">
    <source>
        <dbReference type="SAM" id="MobiDB-lite"/>
    </source>
</evidence>
<dbReference type="SUPFAM" id="SSF54427">
    <property type="entry name" value="NTF2-like"/>
    <property type="match status" value="1"/>
</dbReference>
<comment type="caution">
    <text evidence="3">The sequence shown here is derived from an EMBL/GenBank/DDBJ whole genome shotgun (WGS) entry which is preliminary data.</text>
</comment>
<feature type="compositionally biased region" description="Basic residues" evidence="1">
    <location>
        <begin position="1"/>
        <end position="11"/>
    </location>
</feature>
<feature type="region of interest" description="Disordered" evidence="1">
    <location>
        <begin position="1"/>
        <end position="24"/>
    </location>
</feature>
<feature type="domain" description="SnoaL-like" evidence="2">
    <location>
        <begin position="29"/>
        <end position="149"/>
    </location>
</feature>
<evidence type="ECO:0000259" key="2">
    <source>
        <dbReference type="Pfam" id="PF13474"/>
    </source>
</evidence>